<proteinExistence type="predicted"/>
<keyword evidence="2" id="KW-1185">Reference proteome</keyword>
<name>A0ACC2LUH8_PERAE</name>
<organism evidence="1 2">
    <name type="scientific">Persea americana</name>
    <name type="common">Avocado</name>
    <dbReference type="NCBI Taxonomy" id="3435"/>
    <lineage>
        <taxon>Eukaryota</taxon>
        <taxon>Viridiplantae</taxon>
        <taxon>Streptophyta</taxon>
        <taxon>Embryophyta</taxon>
        <taxon>Tracheophyta</taxon>
        <taxon>Spermatophyta</taxon>
        <taxon>Magnoliopsida</taxon>
        <taxon>Magnoliidae</taxon>
        <taxon>Laurales</taxon>
        <taxon>Lauraceae</taxon>
        <taxon>Persea</taxon>
    </lineage>
</organism>
<protein>
    <submittedName>
        <fullName evidence="1">Uncharacterized protein</fullName>
    </submittedName>
</protein>
<reference evidence="1 2" key="1">
    <citation type="journal article" date="2022" name="Hortic Res">
        <title>A haplotype resolved chromosomal level avocado genome allows analysis of novel avocado genes.</title>
        <authorList>
            <person name="Nath O."/>
            <person name="Fletcher S.J."/>
            <person name="Hayward A."/>
            <person name="Shaw L.M."/>
            <person name="Masouleh A.K."/>
            <person name="Furtado A."/>
            <person name="Henry R.J."/>
            <person name="Mitter N."/>
        </authorList>
    </citation>
    <scope>NUCLEOTIDE SEQUENCE [LARGE SCALE GENOMIC DNA]</scope>
    <source>
        <strain evidence="2">cv. Hass</strain>
    </source>
</reference>
<evidence type="ECO:0000313" key="2">
    <source>
        <dbReference type="Proteomes" id="UP001234297"/>
    </source>
</evidence>
<sequence>MSSFMPEISSAESKDSFYTIADSPASSSVIGAAADTTAQKNGGWFGFVSDAMVFILKSHKRRSEQEKLNKLLPAEEVQALPS</sequence>
<dbReference type="EMBL" id="CM056811">
    <property type="protein sequence ID" value="KAJ8636853.1"/>
    <property type="molecule type" value="Genomic_DNA"/>
</dbReference>
<dbReference type="Proteomes" id="UP001234297">
    <property type="component" value="Chromosome 3"/>
</dbReference>
<gene>
    <name evidence="1" type="ORF">MRB53_011120</name>
</gene>
<evidence type="ECO:0000313" key="1">
    <source>
        <dbReference type="EMBL" id="KAJ8636853.1"/>
    </source>
</evidence>
<comment type="caution">
    <text evidence="1">The sequence shown here is derived from an EMBL/GenBank/DDBJ whole genome shotgun (WGS) entry which is preliminary data.</text>
</comment>
<accession>A0ACC2LUH8</accession>